<dbReference type="GO" id="GO:0004197">
    <property type="term" value="F:cysteine-type endopeptidase activity"/>
    <property type="evidence" value="ECO:0007669"/>
    <property type="project" value="InterPro"/>
</dbReference>
<organism evidence="6 7">
    <name type="scientific">Streptomyces pini</name>
    <dbReference type="NCBI Taxonomy" id="1520580"/>
    <lineage>
        <taxon>Bacteria</taxon>
        <taxon>Bacillati</taxon>
        <taxon>Actinomycetota</taxon>
        <taxon>Actinomycetes</taxon>
        <taxon>Kitasatosporales</taxon>
        <taxon>Streptomycetaceae</taxon>
        <taxon>Streptomyces</taxon>
    </lineage>
</organism>
<dbReference type="Gene3D" id="2.130.10.10">
    <property type="entry name" value="YVTN repeat-like/Quinoprotein amine dehydrogenase"/>
    <property type="match status" value="2"/>
</dbReference>
<evidence type="ECO:0000256" key="1">
    <source>
        <dbReference type="ARBA" id="ARBA00022574"/>
    </source>
</evidence>
<feature type="repeat" description="WD" evidence="3">
    <location>
        <begin position="377"/>
        <end position="409"/>
    </location>
</feature>
<dbReference type="Pfam" id="PF00656">
    <property type="entry name" value="Peptidase_C14"/>
    <property type="match status" value="1"/>
</dbReference>
<evidence type="ECO:0000256" key="2">
    <source>
        <dbReference type="ARBA" id="ARBA00022737"/>
    </source>
</evidence>
<evidence type="ECO:0000256" key="4">
    <source>
        <dbReference type="SAM" id="MobiDB-lite"/>
    </source>
</evidence>
<sequence>MSAYADAGLARLRAPARDAEALAEVLGAPDIGGFDVRGLTDPTAQEIRSGVDDFLSGRGTDELLLVYFSCHGLLDARGRLYFAGADTRKGRLASTGVESGWLLEQLDECRARRQVVILDCCFSGAFAQGAKSGERDVDLESRIVGHGRGRAVLTASRSREYSFEGESLTGTADPEGSVFTTGLVDGLRTGAADADGDGYISVEDAFDHASAYVAERGAEQTPQRWVFGGEGRIWLARAATTPATTGAAKLWWPIQRRRRSRRPHPAGGRPIALRATAGPAPTPAPASPPAPTSAPTPVPTPTAASVRDHVFRTRGRTRSDPLHALPVWGTSGIPEQERRVTAMTIRSGVSIPLVAISVDGGPPQVWEAVQGRHVSTLPGLDGEVRTITYGPNGDFLAISSDDGSIRLWDETRKRPRVLADGEATLATRIAIAPGSRRLAADGADGSIVVWDTFTGQVERSIGKDSQGRDPLITALAFSPDGFTLAMGTSTGVVRVVDTHSGKQVARVQCHESEVAGLTFRPDGQRLVSAGGADGSVVLWDTRKWRKPRYLFLVGSGHVGRVAFSPDGELLGVGAGSGVHLLDPDTGGQLAALGQGSGEATDVFAFPHSHLLATAGTNGEVSFWDPRTARRLYLMTGGHRTKPEALGFLPSGRHLITAGRDGVYVWQFQFGGRAVAYVWELL</sequence>
<feature type="domain" description="Peptidase C14 caspase" evidence="5">
    <location>
        <begin position="5"/>
        <end position="223"/>
    </location>
</feature>
<feature type="region of interest" description="Disordered" evidence="4">
    <location>
        <begin position="254"/>
        <end position="329"/>
    </location>
</feature>
<feature type="compositionally biased region" description="Pro residues" evidence="4">
    <location>
        <begin position="280"/>
        <end position="300"/>
    </location>
</feature>
<dbReference type="Gene3D" id="3.40.50.1460">
    <property type="match status" value="1"/>
</dbReference>
<name>A0A1I4GGK6_9ACTN</name>
<dbReference type="PROSITE" id="PS50082">
    <property type="entry name" value="WD_REPEATS_2"/>
    <property type="match status" value="3"/>
</dbReference>
<evidence type="ECO:0000313" key="6">
    <source>
        <dbReference type="EMBL" id="SFL28291.1"/>
    </source>
</evidence>
<dbReference type="PANTHER" id="PTHR19879:SF9">
    <property type="entry name" value="TRANSCRIPTION INITIATION FACTOR TFIID SUBUNIT 5"/>
    <property type="match status" value="1"/>
</dbReference>
<keyword evidence="1 3" id="KW-0853">WD repeat</keyword>
<dbReference type="Proteomes" id="UP000198928">
    <property type="component" value="Unassembled WGS sequence"/>
</dbReference>
<dbReference type="PANTHER" id="PTHR19879">
    <property type="entry name" value="TRANSCRIPTION INITIATION FACTOR TFIID"/>
    <property type="match status" value="1"/>
</dbReference>
<feature type="repeat" description="WD" evidence="3">
    <location>
        <begin position="419"/>
        <end position="460"/>
    </location>
</feature>
<dbReference type="InterPro" id="IPR001680">
    <property type="entry name" value="WD40_rpt"/>
</dbReference>
<evidence type="ECO:0000259" key="5">
    <source>
        <dbReference type="Pfam" id="PF00656"/>
    </source>
</evidence>
<keyword evidence="2" id="KW-0677">Repeat</keyword>
<protein>
    <submittedName>
        <fullName evidence="6">WD domain-containing protein, G-beta repeat-containing protein</fullName>
    </submittedName>
</protein>
<dbReference type="PROSITE" id="PS50294">
    <property type="entry name" value="WD_REPEATS_REGION"/>
    <property type="match status" value="2"/>
</dbReference>
<dbReference type="AlphaFoldDB" id="A0A1I4GGK6"/>
<dbReference type="GO" id="GO:0006508">
    <property type="term" value="P:proteolysis"/>
    <property type="evidence" value="ECO:0007669"/>
    <property type="project" value="InterPro"/>
</dbReference>
<dbReference type="SUPFAM" id="SSF52129">
    <property type="entry name" value="Caspase-like"/>
    <property type="match status" value="1"/>
</dbReference>
<dbReference type="InterPro" id="IPR015943">
    <property type="entry name" value="WD40/YVTN_repeat-like_dom_sf"/>
</dbReference>
<dbReference type="InterPro" id="IPR011600">
    <property type="entry name" value="Pept_C14_caspase"/>
</dbReference>
<dbReference type="Pfam" id="PF00400">
    <property type="entry name" value="WD40"/>
    <property type="match status" value="2"/>
</dbReference>
<accession>A0A1I4GGK6</accession>
<evidence type="ECO:0000256" key="3">
    <source>
        <dbReference type="PROSITE-ProRule" id="PRU00221"/>
    </source>
</evidence>
<proteinExistence type="predicted"/>
<dbReference type="InterPro" id="IPR036322">
    <property type="entry name" value="WD40_repeat_dom_sf"/>
</dbReference>
<feature type="compositionally biased region" description="Basic and acidic residues" evidence="4">
    <location>
        <begin position="306"/>
        <end position="321"/>
    </location>
</feature>
<dbReference type="EMBL" id="FOSG01000016">
    <property type="protein sequence ID" value="SFL28291.1"/>
    <property type="molecule type" value="Genomic_DNA"/>
</dbReference>
<feature type="compositionally biased region" description="Basic residues" evidence="4">
    <location>
        <begin position="255"/>
        <end position="264"/>
    </location>
</feature>
<dbReference type="SUPFAM" id="SSF50978">
    <property type="entry name" value="WD40 repeat-like"/>
    <property type="match status" value="1"/>
</dbReference>
<feature type="repeat" description="WD" evidence="3">
    <location>
        <begin position="507"/>
        <end position="542"/>
    </location>
</feature>
<dbReference type="SMART" id="SM00320">
    <property type="entry name" value="WD40"/>
    <property type="match status" value="7"/>
</dbReference>
<dbReference type="PROSITE" id="PS00678">
    <property type="entry name" value="WD_REPEATS_1"/>
    <property type="match status" value="1"/>
</dbReference>
<keyword evidence="7" id="KW-1185">Reference proteome</keyword>
<dbReference type="InterPro" id="IPR019775">
    <property type="entry name" value="WD40_repeat_CS"/>
</dbReference>
<dbReference type="InterPro" id="IPR029030">
    <property type="entry name" value="Caspase-like_dom_sf"/>
</dbReference>
<gene>
    <name evidence="6" type="ORF">SAMN05192584_1169</name>
</gene>
<evidence type="ECO:0000313" key="7">
    <source>
        <dbReference type="Proteomes" id="UP000198928"/>
    </source>
</evidence>
<dbReference type="NCBIfam" id="NF047832">
    <property type="entry name" value="caspase_w_EACC1"/>
    <property type="match status" value="1"/>
</dbReference>
<reference evidence="7" key="1">
    <citation type="submission" date="2016-10" db="EMBL/GenBank/DDBJ databases">
        <authorList>
            <person name="Varghese N."/>
            <person name="Submissions S."/>
        </authorList>
    </citation>
    <scope>NUCLEOTIDE SEQUENCE [LARGE SCALE GENOMIC DNA]</scope>
    <source>
        <strain evidence="7">PL19</strain>
    </source>
</reference>